<protein>
    <submittedName>
        <fullName evidence="1">Uncharacterized protein</fullName>
    </submittedName>
</protein>
<dbReference type="Proteomes" id="UP000708208">
    <property type="component" value="Unassembled WGS sequence"/>
</dbReference>
<organism evidence="1 2">
    <name type="scientific">Allacma fusca</name>
    <dbReference type="NCBI Taxonomy" id="39272"/>
    <lineage>
        <taxon>Eukaryota</taxon>
        <taxon>Metazoa</taxon>
        <taxon>Ecdysozoa</taxon>
        <taxon>Arthropoda</taxon>
        <taxon>Hexapoda</taxon>
        <taxon>Collembola</taxon>
        <taxon>Symphypleona</taxon>
        <taxon>Sminthuridae</taxon>
        <taxon>Allacma</taxon>
    </lineage>
</organism>
<dbReference type="AlphaFoldDB" id="A0A8J2LEI5"/>
<evidence type="ECO:0000313" key="1">
    <source>
        <dbReference type="EMBL" id="CAG7830216.1"/>
    </source>
</evidence>
<name>A0A8J2LEI5_9HEXA</name>
<sequence length="158" mass="18755">MQLYRTGETGAPLVMVPAPGKFYDELSDDWSEIELVPLQKFYSDEKKVIRMKYYWKAEFKLEAQDVGESDWKWDRRNRGRQKVRSERYKTFVKAWQNKVNLEKYEVSDSGGTPDKKNRRIARDRVIEFLTYGDVNVTTEQIQAKDAEQSRLEFVSKLI</sequence>
<accession>A0A8J2LEI5</accession>
<comment type="caution">
    <text evidence="1">The sequence shown here is derived from an EMBL/GenBank/DDBJ whole genome shotgun (WGS) entry which is preliminary data.</text>
</comment>
<keyword evidence="2" id="KW-1185">Reference proteome</keyword>
<dbReference type="EMBL" id="CAJVCH010554777">
    <property type="protein sequence ID" value="CAG7830216.1"/>
    <property type="molecule type" value="Genomic_DNA"/>
</dbReference>
<gene>
    <name evidence="1" type="ORF">AFUS01_LOCUS40035</name>
</gene>
<reference evidence="1" key="1">
    <citation type="submission" date="2021-06" db="EMBL/GenBank/DDBJ databases">
        <authorList>
            <person name="Hodson N. C."/>
            <person name="Mongue J. A."/>
            <person name="Jaron S. K."/>
        </authorList>
    </citation>
    <scope>NUCLEOTIDE SEQUENCE</scope>
</reference>
<proteinExistence type="predicted"/>
<evidence type="ECO:0000313" key="2">
    <source>
        <dbReference type="Proteomes" id="UP000708208"/>
    </source>
</evidence>